<keyword evidence="1" id="KW-0812">Transmembrane</keyword>
<dbReference type="EMBL" id="MHBW01000033">
    <property type="protein sequence ID" value="OGY07969.1"/>
    <property type="molecule type" value="Genomic_DNA"/>
</dbReference>
<protein>
    <submittedName>
        <fullName evidence="2">Uncharacterized protein</fullName>
    </submittedName>
</protein>
<comment type="caution">
    <text evidence="2">The sequence shown here is derived from an EMBL/GenBank/DDBJ whole genome shotgun (WGS) entry which is preliminary data.</text>
</comment>
<dbReference type="AlphaFoldDB" id="A0A1G1UXV0"/>
<keyword evidence="1" id="KW-0472">Membrane</keyword>
<evidence type="ECO:0000313" key="3">
    <source>
        <dbReference type="Proteomes" id="UP000177967"/>
    </source>
</evidence>
<gene>
    <name evidence="2" type="ORF">A2782_02370</name>
</gene>
<feature type="transmembrane region" description="Helical" evidence="1">
    <location>
        <begin position="20"/>
        <end position="44"/>
    </location>
</feature>
<name>A0A1G1UXV0_9BACT</name>
<accession>A0A1G1UXV0</accession>
<evidence type="ECO:0000256" key="1">
    <source>
        <dbReference type="SAM" id="Phobius"/>
    </source>
</evidence>
<evidence type="ECO:0000313" key="2">
    <source>
        <dbReference type="EMBL" id="OGY07969.1"/>
    </source>
</evidence>
<dbReference type="InterPro" id="IPR043723">
    <property type="entry name" value="DUF5665"/>
</dbReference>
<dbReference type="Pfam" id="PF18910">
    <property type="entry name" value="DUF5665"/>
    <property type="match status" value="1"/>
</dbReference>
<proteinExistence type="predicted"/>
<reference evidence="2 3" key="1">
    <citation type="journal article" date="2016" name="Nat. Commun.">
        <title>Thousands of microbial genomes shed light on interconnected biogeochemical processes in an aquifer system.</title>
        <authorList>
            <person name="Anantharaman K."/>
            <person name="Brown C.T."/>
            <person name="Hug L.A."/>
            <person name="Sharon I."/>
            <person name="Castelle C.J."/>
            <person name="Probst A.J."/>
            <person name="Thomas B.C."/>
            <person name="Singh A."/>
            <person name="Wilkins M.J."/>
            <person name="Karaoz U."/>
            <person name="Brodie E.L."/>
            <person name="Williams K.H."/>
            <person name="Hubbard S.S."/>
            <person name="Banfield J.F."/>
        </authorList>
    </citation>
    <scope>NUCLEOTIDE SEQUENCE [LARGE SCALE GENOMIC DNA]</scope>
</reference>
<sequence>MDANQHEQIYHSGQKRSKIFVNNFIGGIGWGLGATVGLAAFLALTTFVLSKVNFVPIIGQFTSQVVQFVQDSGPQRIKK</sequence>
<keyword evidence="1" id="KW-1133">Transmembrane helix</keyword>
<dbReference type="Proteomes" id="UP000177967">
    <property type="component" value="Unassembled WGS sequence"/>
</dbReference>
<organism evidence="2 3">
    <name type="scientific">Candidatus Blackburnbacteria bacterium RIFCSPHIGHO2_01_FULL_43_15b</name>
    <dbReference type="NCBI Taxonomy" id="1797513"/>
    <lineage>
        <taxon>Bacteria</taxon>
        <taxon>Candidatus Blackburniibacteriota</taxon>
    </lineage>
</organism>